<keyword evidence="8" id="KW-0808">Transferase</keyword>
<feature type="transmembrane region" description="Helical" evidence="16">
    <location>
        <begin position="15"/>
        <end position="42"/>
    </location>
</feature>
<keyword evidence="16" id="KW-1133">Transmembrane helix</keyword>
<dbReference type="InterPro" id="IPR000700">
    <property type="entry name" value="PAS-assoc_C"/>
</dbReference>
<keyword evidence="14" id="KW-0843">Virulence</keyword>
<accession>A0A6M1LKT6</accession>
<keyword evidence="4" id="KW-0597">Phosphoprotein</keyword>
<sequence length="815" mass="86081">MQSAVVGPGRPARPIWAHLAVLVLSVVVPLWCLLGFVGWAALRAERRDNQQQTILVARNLALELDRALGGFGASLRALATSPAITDGDLRRFQEQASQIVPDGSVIVMRDRTGQHLINTLFPFGTPLPVTVAPEVLAADECVFRTQAICVSNLYTGTVDPQPYVLLDAPVILEGQVAFALSVAVRAAHLATLLADHRLPAGWGVSILDRTDRIVARWPDHERFVGSPANAALREATSAAAEGTVRSVNVAGVPVWGAYVRLPGWGWRVAIGVPEAVLDAPIRRSGIFLAAGGLLAVLASLAAAVLQGRRLAQPIRALGRAATEPGSTPGPSSIRELDQVGVSLAEGAERLRLAQEAGRIGIWELVPDTGQAVVSASQVQLYGLPATAAPHGFGWDAWLRHVHPADRARVAAAMRAAIESGSGYEDHFRIRRADTGEERSIRAHGRMVATAGSAGESRFVGVNIDVTEARAAAEALAASAAEFRAIFENSVIGKVLADAATSRIIRANRGFCQIVGQEEVALAEGPTILDLIHPEDRAANAAGLREAMAEGRPYRVETRLLHRDGGLRWVIMSVALLPGVAGQPARCVAAVQDITDRRRAEERQALLAREVDHRAKNALAVVQAALRLTPRGDAATFARSIEGRVNALARAQTLLAEGSWSGTSLRLLIEGELAGFIGPAGSAGQPRVTLDGPLLQIAAEASQPLAMALHELATNATKHGALSVPGGLVSVSWSVDPSAGTFLLDWVETGASPLPGPPARLGFGSRLLQATLHQLGGTILTEWRQDGLACRLRAPLSRLVADWPAGTPARLPAALE</sequence>
<evidence type="ECO:0000259" key="18">
    <source>
        <dbReference type="PROSITE" id="PS50113"/>
    </source>
</evidence>
<feature type="domain" description="PAC" evidence="18">
    <location>
        <begin position="553"/>
        <end position="605"/>
    </location>
</feature>
<keyword evidence="16" id="KW-0812">Transmembrane</keyword>
<evidence type="ECO:0000256" key="12">
    <source>
        <dbReference type="ARBA" id="ARBA00022840"/>
    </source>
</evidence>
<dbReference type="Pfam" id="PF07536">
    <property type="entry name" value="HWE_HK"/>
    <property type="match status" value="1"/>
</dbReference>
<dbReference type="PANTHER" id="PTHR41523:SF8">
    <property type="entry name" value="ETHYLENE RESPONSE SENSOR PROTEIN"/>
    <property type="match status" value="1"/>
</dbReference>
<reference evidence="19 20" key="1">
    <citation type="submission" date="2020-03" db="EMBL/GenBank/DDBJ databases">
        <title>Roseomonas stagni sp. nov., isolated from pond water in Japan.</title>
        <authorList>
            <person name="Furuhata K."/>
            <person name="Miyamoto H."/>
            <person name="Goto K."/>
        </authorList>
    </citation>
    <scope>NUCLEOTIDE SEQUENCE [LARGE SCALE GENOMIC DNA]</scope>
    <source>
        <strain evidence="19 20">PeD5</strain>
    </source>
</reference>
<dbReference type="PROSITE" id="PS50112">
    <property type="entry name" value="PAS"/>
    <property type="match status" value="1"/>
</dbReference>
<keyword evidence="15" id="KW-0675">Receptor</keyword>
<dbReference type="Pfam" id="PF08447">
    <property type="entry name" value="PAS_3"/>
    <property type="match status" value="2"/>
</dbReference>
<name>A0A6M1LKT6_9PROT</name>
<evidence type="ECO:0000256" key="14">
    <source>
        <dbReference type="ARBA" id="ARBA00023026"/>
    </source>
</evidence>
<evidence type="ECO:0000256" key="10">
    <source>
        <dbReference type="ARBA" id="ARBA00022741"/>
    </source>
</evidence>
<organism evidence="19 20">
    <name type="scientific">Falsiroseomonas algicola</name>
    <dbReference type="NCBI Taxonomy" id="2716930"/>
    <lineage>
        <taxon>Bacteria</taxon>
        <taxon>Pseudomonadati</taxon>
        <taxon>Pseudomonadota</taxon>
        <taxon>Alphaproteobacteria</taxon>
        <taxon>Acetobacterales</taxon>
        <taxon>Roseomonadaceae</taxon>
        <taxon>Falsiroseomonas</taxon>
    </lineage>
</organism>
<dbReference type="InterPro" id="IPR036890">
    <property type="entry name" value="HATPase_C_sf"/>
</dbReference>
<comment type="caution">
    <text evidence="19">The sequence shown here is derived from an EMBL/GenBank/DDBJ whole genome shotgun (WGS) entry which is preliminary data.</text>
</comment>
<dbReference type="InterPro" id="IPR013655">
    <property type="entry name" value="PAS_fold_3"/>
</dbReference>
<dbReference type="PANTHER" id="PTHR41523">
    <property type="entry name" value="TWO-COMPONENT SYSTEM SENSOR PROTEIN"/>
    <property type="match status" value="1"/>
</dbReference>
<proteinExistence type="predicted"/>
<gene>
    <name evidence="19" type="ORF">G3576_12780</name>
</gene>
<feature type="domain" description="PAS" evidence="17">
    <location>
        <begin position="478"/>
        <end position="550"/>
    </location>
</feature>
<evidence type="ECO:0000256" key="7">
    <source>
        <dbReference type="ARBA" id="ARBA00022643"/>
    </source>
</evidence>
<dbReference type="PROSITE" id="PS50113">
    <property type="entry name" value="PAC"/>
    <property type="match status" value="1"/>
</dbReference>
<evidence type="ECO:0000256" key="5">
    <source>
        <dbReference type="ARBA" id="ARBA00022606"/>
    </source>
</evidence>
<evidence type="ECO:0000256" key="6">
    <source>
        <dbReference type="ARBA" id="ARBA00022630"/>
    </source>
</evidence>
<keyword evidence="6" id="KW-0285">Flavoprotein</keyword>
<evidence type="ECO:0000256" key="15">
    <source>
        <dbReference type="ARBA" id="ARBA00023170"/>
    </source>
</evidence>
<dbReference type="Gene3D" id="3.30.565.10">
    <property type="entry name" value="Histidine kinase-like ATPase, C-terminal domain"/>
    <property type="match status" value="1"/>
</dbReference>
<evidence type="ECO:0000313" key="20">
    <source>
        <dbReference type="Proteomes" id="UP000475385"/>
    </source>
</evidence>
<keyword evidence="10" id="KW-0547">Nucleotide-binding</keyword>
<keyword evidence="16" id="KW-0472">Membrane</keyword>
<dbReference type="SMART" id="SM00911">
    <property type="entry name" value="HWE_HK"/>
    <property type="match status" value="1"/>
</dbReference>
<keyword evidence="7" id="KW-0288">FMN</keyword>
<dbReference type="InterPro" id="IPR000014">
    <property type="entry name" value="PAS"/>
</dbReference>
<feature type="transmembrane region" description="Helical" evidence="16">
    <location>
        <begin position="286"/>
        <end position="305"/>
    </location>
</feature>
<dbReference type="EC" id="2.7.13.3" evidence="2"/>
<protein>
    <recommendedName>
        <fullName evidence="2">histidine kinase</fullName>
        <ecNumber evidence="2">2.7.13.3</ecNumber>
    </recommendedName>
</protein>
<evidence type="ECO:0000256" key="8">
    <source>
        <dbReference type="ARBA" id="ARBA00022679"/>
    </source>
</evidence>
<keyword evidence="5" id="KW-0716">Sensory transduction</keyword>
<keyword evidence="13" id="KW-0157">Chromophore</keyword>
<dbReference type="Proteomes" id="UP000475385">
    <property type="component" value="Unassembled WGS sequence"/>
</dbReference>
<evidence type="ECO:0000313" key="19">
    <source>
        <dbReference type="EMBL" id="NGM20893.1"/>
    </source>
</evidence>
<evidence type="ECO:0000256" key="2">
    <source>
        <dbReference type="ARBA" id="ARBA00012438"/>
    </source>
</evidence>
<dbReference type="AlphaFoldDB" id="A0A6M1LKT6"/>
<evidence type="ECO:0000256" key="11">
    <source>
        <dbReference type="ARBA" id="ARBA00022777"/>
    </source>
</evidence>
<evidence type="ECO:0000256" key="9">
    <source>
        <dbReference type="ARBA" id="ARBA00022737"/>
    </source>
</evidence>
<evidence type="ECO:0000256" key="4">
    <source>
        <dbReference type="ARBA" id="ARBA00022553"/>
    </source>
</evidence>
<keyword evidence="3" id="KW-0600">Photoreceptor protein</keyword>
<evidence type="ECO:0000256" key="13">
    <source>
        <dbReference type="ARBA" id="ARBA00022991"/>
    </source>
</evidence>
<dbReference type="InterPro" id="IPR011102">
    <property type="entry name" value="Sig_transdc_His_kinase_HWE"/>
</dbReference>
<dbReference type="NCBIfam" id="TIGR00229">
    <property type="entry name" value="sensory_box"/>
    <property type="match status" value="1"/>
</dbReference>
<keyword evidence="12" id="KW-0067">ATP-binding</keyword>
<dbReference type="CDD" id="cd00130">
    <property type="entry name" value="PAS"/>
    <property type="match status" value="1"/>
</dbReference>
<dbReference type="SUPFAM" id="SSF55785">
    <property type="entry name" value="PYP-like sensor domain (PAS domain)"/>
    <property type="match status" value="2"/>
</dbReference>
<keyword evidence="20" id="KW-1185">Reference proteome</keyword>
<dbReference type="RefSeq" id="WP_164694786.1">
    <property type="nucleotide sequence ID" value="NZ_JAAIKB010000004.1"/>
</dbReference>
<keyword evidence="9" id="KW-0677">Repeat</keyword>
<dbReference type="SMART" id="SM00091">
    <property type="entry name" value="PAS"/>
    <property type="match status" value="2"/>
</dbReference>
<dbReference type="GO" id="GO:0004673">
    <property type="term" value="F:protein histidine kinase activity"/>
    <property type="evidence" value="ECO:0007669"/>
    <property type="project" value="UniProtKB-EC"/>
</dbReference>
<dbReference type="Gene3D" id="3.30.450.20">
    <property type="entry name" value="PAS domain"/>
    <property type="match status" value="3"/>
</dbReference>
<keyword evidence="11" id="KW-0418">Kinase</keyword>
<dbReference type="CDD" id="cd18774">
    <property type="entry name" value="PDC2_HK_sensor"/>
    <property type="match status" value="1"/>
</dbReference>
<dbReference type="EMBL" id="JAAIKB010000004">
    <property type="protein sequence ID" value="NGM20893.1"/>
    <property type="molecule type" value="Genomic_DNA"/>
</dbReference>
<dbReference type="InterPro" id="IPR001610">
    <property type="entry name" value="PAC"/>
</dbReference>
<dbReference type="GO" id="GO:0009881">
    <property type="term" value="F:photoreceptor activity"/>
    <property type="evidence" value="ECO:0007669"/>
    <property type="project" value="UniProtKB-KW"/>
</dbReference>
<evidence type="ECO:0000256" key="1">
    <source>
        <dbReference type="ARBA" id="ARBA00000085"/>
    </source>
</evidence>
<evidence type="ECO:0000256" key="3">
    <source>
        <dbReference type="ARBA" id="ARBA00022543"/>
    </source>
</evidence>
<dbReference type="InterPro" id="IPR035965">
    <property type="entry name" value="PAS-like_dom_sf"/>
</dbReference>
<dbReference type="SMART" id="SM00086">
    <property type="entry name" value="PAC"/>
    <property type="match status" value="2"/>
</dbReference>
<comment type="catalytic activity">
    <reaction evidence="1">
        <text>ATP + protein L-histidine = ADP + protein N-phospho-L-histidine.</text>
        <dbReference type="EC" id="2.7.13.3"/>
    </reaction>
</comment>
<evidence type="ECO:0000256" key="16">
    <source>
        <dbReference type="SAM" id="Phobius"/>
    </source>
</evidence>
<evidence type="ECO:0000259" key="17">
    <source>
        <dbReference type="PROSITE" id="PS50112"/>
    </source>
</evidence>
<dbReference type="GO" id="GO:0005524">
    <property type="term" value="F:ATP binding"/>
    <property type="evidence" value="ECO:0007669"/>
    <property type="project" value="UniProtKB-KW"/>
</dbReference>